<evidence type="ECO:0000256" key="1">
    <source>
        <dbReference type="SAM" id="SignalP"/>
    </source>
</evidence>
<dbReference type="GO" id="GO:0016042">
    <property type="term" value="P:lipid catabolic process"/>
    <property type="evidence" value="ECO:0007669"/>
    <property type="project" value="InterPro"/>
</dbReference>
<gene>
    <name evidence="3" type="ORF">H9867_04770</name>
</gene>
<dbReference type="EMBL" id="DXFZ01000057">
    <property type="protein sequence ID" value="HIW95780.1"/>
    <property type="molecule type" value="Genomic_DNA"/>
</dbReference>
<reference evidence="3" key="1">
    <citation type="journal article" date="2021" name="PeerJ">
        <title>Extensive microbial diversity within the chicken gut microbiome revealed by metagenomics and culture.</title>
        <authorList>
            <person name="Gilroy R."/>
            <person name="Ravi A."/>
            <person name="Getino M."/>
            <person name="Pursley I."/>
            <person name="Horton D.L."/>
            <person name="Alikhan N.F."/>
            <person name="Baker D."/>
            <person name="Gharbi K."/>
            <person name="Hall N."/>
            <person name="Watson M."/>
            <person name="Adriaenssens E.M."/>
            <person name="Foster-Nyarko E."/>
            <person name="Jarju S."/>
            <person name="Secka A."/>
            <person name="Antonio M."/>
            <person name="Oren A."/>
            <person name="Chaudhuri R.R."/>
            <person name="La Ragione R."/>
            <person name="Hildebrand F."/>
            <person name="Pallen M.J."/>
        </authorList>
    </citation>
    <scope>NUCLEOTIDE SEQUENCE</scope>
    <source>
        <strain evidence="3">4376</strain>
    </source>
</reference>
<keyword evidence="1" id="KW-0732">Signal</keyword>
<evidence type="ECO:0000313" key="4">
    <source>
        <dbReference type="Proteomes" id="UP000824189"/>
    </source>
</evidence>
<dbReference type="PANTHER" id="PTHR32015:SF1">
    <property type="entry name" value="LIPASE"/>
    <property type="match status" value="1"/>
</dbReference>
<dbReference type="PANTHER" id="PTHR32015">
    <property type="entry name" value="FASTING INDUCED LIPASE"/>
    <property type="match status" value="1"/>
</dbReference>
<feature type="domain" description="AB hydrolase-1" evidence="2">
    <location>
        <begin position="74"/>
        <end position="189"/>
    </location>
</feature>
<feature type="chain" id="PRO_5038745438" evidence="1">
    <location>
        <begin position="26"/>
        <end position="330"/>
    </location>
</feature>
<dbReference type="Pfam" id="PF00561">
    <property type="entry name" value="Abhydrolase_1"/>
    <property type="match status" value="1"/>
</dbReference>
<accession>A0A9D1RYC5</accession>
<protein>
    <submittedName>
        <fullName evidence="3">Alpha/beta fold hydrolase</fullName>
    </submittedName>
</protein>
<comment type="caution">
    <text evidence="3">The sequence shown here is derived from an EMBL/GenBank/DDBJ whole genome shotgun (WGS) entry which is preliminary data.</text>
</comment>
<reference evidence="3" key="2">
    <citation type="submission" date="2021-04" db="EMBL/GenBank/DDBJ databases">
        <authorList>
            <person name="Gilroy R."/>
        </authorList>
    </citation>
    <scope>NUCLEOTIDE SEQUENCE</scope>
    <source>
        <strain evidence="3">4376</strain>
    </source>
</reference>
<dbReference type="GO" id="GO:0016298">
    <property type="term" value="F:lipase activity"/>
    <property type="evidence" value="ECO:0007669"/>
    <property type="project" value="TreeGrafter"/>
</dbReference>
<sequence>MRTRSLTALLAAFLTLFAAPIAAPAAEARTVPPTGTAPVHTGFMSAWAASVQNPGRMPAGVNDYSCQSETHPEPVVLVHGTWANAESSWTPLTQQLLAEDYCVFALNYGDESGSGMGLVPGVYGTQDLEASGAEVAAFIDDVLARTGANKVNLVGHSQGGTQLRSYVHLHGGQDKVRSLIGLGPNNHGTTLAGIAALGSAIQQLGVPVLDVAGIPLGQAGVQQSVGQPLWEKLNRTGETFAGIDHTVIATQYDLVVSPFNSQYLTETPGHSVNNIRLQDGCEQDTSDHLSILYSPRAQWYVLNALDPSYGQRTPQPCTRVYPFGGPQGSS</sequence>
<dbReference type="AlphaFoldDB" id="A0A9D1RYC5"/>
<evidence type="ECO:0000313" key="3">
    <source>
        <dbReference type="EMBL" id="HIW95780.1"/>
    </source>
</evidence>
<dbReference type="SUPFAM" id="SSF53474">
    <property type="entry name" value="alpha/beta-Hydrolases"/>
    <property type="match status" value="1"/>
</dbReference>
<dbReference type="InterPro" id="IPR000073">
    <property type="entry name" value="AB_hydrolase_1"/>
</dbReference>
<dbReference type="InterPro" id="IPR002918">
    <property type="entry name" value="Lipase_EstA/Esterase_EstB"/>
</dbReference>
<feature type="signal peptide" evidence="1">
    <location>
        <begin position="1"/>
        <end position="25"/>
    </location>
</feature>
<evidence type="ECO:0000259" key="2">
    <source>
        <dbReference type="Pfam" id="PF00561"/>
    </source>
</evidence>
<keyword evidence="3" id="KW-0378">Hydrolase</keyword>
<dbReference type="Gene3D" id="3.40.50.1820">
    <property type="entry name" value="alpha/beta hydrolase"/>
    <property type="match status" value="1"/>
</dbReference>
<proteinExistence type="predicted"/>
<dbReference type="Proteomes" id="UP000824189">
    <property type="component" value="Unassembled WGS sequence"/>
</dbReference>
<dbReference type="InterPro" id="IPR029058">
    <property type="entry name" value="AB_hydrolase_fold"/>
</dbReference>
<name>A0A9D1RYC5_9CORY</name>
<organism evidence="3 4">
    <name type="scientific">Candidatus Corynebacterium gallistercoris</name>
    <dbReference type="NCBI Taxonomy" id="2838530"/>
    <lineage>
        <taxon>Bacteria</taxon>
        <taxon>Bacillati</taxon>
        <taxon>Actinomycetota</taxon>
        <taxon>Actinomycetes</taxon>
        <taxon>Mycobacteriales</taxon>
        <taxon>Corynebacteriaceae</taxon>
        <taxon>Corynebacterium</taxon>
    </lineage>
</organism>